<reference evidence="3 4" key="1">
    <citation type="submission" date="2024-06" db="EMBL/GenBank/DDBJ databases">
        <title>Sorghum-associated microbial communities from plants grown in Nebraska, USA.</title>
        <authorList>
            <person name="Schachtman D."/>
        </authorList>
    </citation>
    <scope>NUCLEOTIDE SEQUENCE [LARGE SCALE GENOMIC DNA]</scope>
    <source>
        <strain evidence="3 4">736</strain>
    </source>
</reference>
<keyword evidence="2" id="KW-0812">Transmembrane</keyword>
<dbReference type="InterPro" id="IPR005625">
    <property type="entry name" value="PepSY-ass_TM"/>
</dbReference>
<feature type="transmembrane region" description="Helical" evidence="2">
    <location>
        <begin position="413"/>
        <end position="441"/>
    </location>
</feature>
<evidence type="ECO:0000256" key="2">
    <source>
        <dbReference type="SAM" id="Phobius"/>
    </source>
</evidence>
<feature type="transmembrane region" description="Helical" evidence="2">
    <location>
        <begin position="12"/>
        <end position="37"/>
    </location>
</feature>
<dbReference type="Pfam" id="PF03929">
    <property type="entry name" value="PepSY_TM"/>
    <property type="match status" value="1"/>
</dbReference>
<dbReference type="Proteomes" id="UP001549363">
    <property type="component" value="Unassembled WGS sequence"/>
</dbReference>
<evidence type="ECO:0000313" key="4">
    <source>
        <dbReference type="Proteomes" id="UP001549363"/>
    </source>
</evidence>
<protein>
    <submittedName>
        <fullName evidence="3">Iron-regulated membrane protein</fullName>
    </submittedName>
</protein>
<feature type="transmembrane region" description="Helical" evidence="2">
    <location>
        <begin position="370"/>
        <end position="392"/>
    </location>
</feature>
<evidence type="ECO:0000313" key="3">
    <source>
        <dbReference type="EMBL" id="MET4560281.1"/>
    </source>
</evidence>
<comment type="caution">
    <text evidence="3">The sequence shown here is derived from an EMBL/GenBank/DDBJ whole genome shotgun (WGS) entry which is preliminary data.</text>
</comment>
<keyword evidence="2" id="KW-0472">Membrane</keyword>
<dbReference type="PANTHER" id="PTHR34219:SF1">
    <property type="entry name" value="PEPSY DOMAIN-CONTAINING PROTEIN"/>
    <property type="match status" value="1"/>
</dbReference>
<dbReference type="EMBL" id="JBEPSB010000004">
    <property type="protein sequence ID" value="MET4560281.1"/>
    <property type="molecule type" value="Genomic_DNA"/>
</dbReference>
<accession>A0ABV2PH56</accession>
<sequence length="455" mass="51174">MKNTLYSSFWRMHFYAALFMTPLLLTLTLSGIGYLFYTDVENQLYDDYFFGDSKKTEVLSIDEGIKEAEAAFAGFKTDKIIVLEEPYNTRLTMTNEEGAQRYLFLDHNNQIVGHQDAQYTFGNILRNLHSSLFIGGTVVNYLVELAACWAIFLLLSGLYMTFKGKVLKKAKQPNKRQQNKRWHALVGTIVTIPMIVIIFTGLPWSALMGNIIYNASQEHPSFGTPLLQQQPPTSDMSEIPWATRQQEPPVSDNGHAGHHGMGATKSNVTNPNQLAVESLQQQIDAKDIAKPYSIIYPTSETGVFTVAKSSNTGVTGLDVSPNEEATMYFDQYSGEFMAKVGYEDYGILAKWFTWGIPLHEGHLFGWPNKLLNLIVCVAFLAVIFWGFRTWLLRKKNGVLSAPPQISQKVSIPFIVFMIVLGLLMPLFGLSLIAVVLIEWIVKIMANKRLSSKELN</sequence>
<evidence type="ECO:0000256" key="1">
    <source>
        <dbReference type="SAM" id="MobiDB-lite"/>
    </source>
</evidence>
<gene>
    <name evidence="3" type="ORF">ABIA69_001425</name>
</gene>
<dbReference type="RefSeq" id="WP_354471370.1">
    <property type="nucleotide sequence ID" value="NZ_JBEPSB010000004.1"/>
</dbReference>
<keyword evidence="4" id="KW-1185">Reference proteome</keyword>
<dbReference type="PANTHER" id="PTHR34219">
    <property type="entry name" value="IRON-REGULATED INNER MEMBRANE PROTEIN-RELATED"/>
    <property type="match status" value="1"/>
</dbReference>
<organism evidence="3 4">
    <name type="scientific">Lysinibacillus parviboronicapiens</name>
    <dbReference type="NCBI Taxonomy" id="436516"/>
    <lineage>
        <taxon>Bacteria</taxon>
        <taxon>Bacillati</taxon>
        <taxon>Bacillota</taxon>
        <taxon>Bacilli</taxon>
        <taxon>Bacillales</taxon>
        <taxon>Bacillaceae</taxon>
        <taxon>Lysinibacillus</taxon>
    </lineage>
</organism>
<keyword evidence="2" id="KW-1133">Transmembrane helix</keyword>
<feature type="transmembrane region" description="Helical" evidence="2">
    <location>
        <begin position="182"/>
        <end position="204"/>
    </location>
</feature>
<feature type="region of interest" description="Disordered" evidence="1">
    <location>
        <begin position="245"/>
        <end position="268"/>
    </location>
</feature>
<proteinExistence type="predicted"/>
<feature type="transmembrane region" description="Helical" evidence="2">
    <location>
        <begin position="138"/>
        <end position="162"/>
    </location>
</feature>
<name>A0ABV2PH56_9BACI</name>